<dbReference type="InterPro" id="IPR002933">
    <property type="entry name" value="Peptidase_M20"/>
</dbReference>
<dbReference type="EMBL" id="HE965806">
    <property type="protein sequence ID" value="CCJ54661.1"/>
    <property type="molecule type" value="Genomic_DNA"/>
</dbReference>
<feature type="binding site" evidence="2">
    <location>
        <position position="115"/>
    </location>
    <ligand>
        <name>Mn(2+)</name>
        <dbReference type="ChEBI" id="CHEBI:29035"/>
        <label>2</label>
    </ligand>
</feature>
<feature type="domain" description="Peptidase M20 dimerisation" evidence="3">
    <location>
        <begin position="196"/>
        <end position="290"/>
    </location>
</feature>
<dbReference type="PANTHER" id="PTHR11014:SF63">
    <property type="entry name" value="METALLOPEPTIDASE, PUTATIVE (AFU_ORTHOLOGUE AFUA_6G09600)-RELATED"/>
    <property type="match status" value="1"/>
</dbReference>
<dbReference type="PANTHER" id="PTHR11014">
    <property type="entry name" value="PEPTIDASE M20 FAMILY MEMBER"/>
    <property type="match status" value="1"/>
</dbReference>
<dbReference type="RefSeq" id="WP_015064559.1">
    <property type="nucleotide sequence ID" value="NC_019382.1"/>
</dbReference>
<dbReference type="Proteomes" id="UP000007564">
    <property type="component" value="Chromosome"/>
</dbReference>
<dbReference type="HOGENOM" id="CLU_023257_1_1_4"/>
<dbReference type="PIRSF" id="PIRSF005962">
    <property type="entry name" value="Pept_M20D_amidohydro"/>
    <property type="match status" value="1"/>
</dbReference>
<name>A0A0C6P4E9_BORBO</name>
<dbReference type="CDD" id="cd05666">
    <property type="entry name" value="M20_Acy1-like"/>
    <property type="match status" value="1"/>
</dbReference>
<feature type="binding site" evidence="2">
    <location>
        <position position="113"/>
    </location>
    <ligand>
        <name>Mn(2+)</name>
        <dbReference type="ChEBI" id="CHEBI:29035"/>
        <label>2</label>
    </ligand>
</feature>
<proteinExistence type="predicted"/>
<evidence type="ECO:0000313" key="5">
    <source>
        <dbReference type="Proteomes" id="UP000007564"/>
    </source>
</evidence>
<accession>A0A0C6P4E9</accession>
<organism evidence="4 5">
    <name type="scientific">Bordetella bronchiseptica 253</name>
    <dbReference type="NCBI Taxonomy" id="568707"/>
    <lineage>
        <taxon>Bacteria</taxon>
        <taxon>Pseudomonadati</taxon>
        <taxon>Pseudomonadota</taxon>
        <taxon>Betaproteobacteria</taxon>
        <taxon>Burkholderiales</taxon>
        <taxon>Alcaligenaceae</taxon>
        <taxon>Bordetella</taxon>
    </lineage>
</organism>
<dbReference type="Gene3D" id="3.40.630.10">
    <property type="entry name" value="Zn peptidases"/>
    <property type="match status" value="1"/>
</dbReference>
<dbReference type="InterPro" id="IPR017439">
    <property type="entry name" value="Amidohydrolase"/>
</dbReference>
<evidence type="ECO:0000313" key="4">
    <source>
        <dbReference type="EMBL" id="CCJ54661.1"/>
    </source>
</evidence>
<keyword evidence="2" id="KW-0479">Metal-binding</keyword>
<dbReference type="InterPro" id="IPR036264">
    <property type="entry name" value="Bact_exopeptidase_dim_dom"/>
</dbReference>
<feature type="binding site" evidence="2">
    <location>
        <position position="377"/>
    </location>
    <ligand>
        <name>Mn(2+)</name>
        <dbReference type="ChEBI" id="CHEBI:29035"/>
        <label>2</label>
    </ligand>
</feature>
<sequence length="412" mass="43310">MTAGARPGWAADPLVEAVGRETGELMRGIRHDLHAHPELSFEEHRTAGRVRACLQEWGIPVLDGLGETAVVGVLRAGGGGQAIGLRADMDALPIHETNTFGHASRHAGRMHACGHDGHTAMLLGAARYLQRHPDFDGTIYLIFQPAEENGRGARAMIEAGLFRDHPMQAVFGLHNWPGLAAGKFALTAGPIMASSSRVKVTYTGKGGHAALPEQAIDPVAAVAALHQALQTVVTRNTAAHDSVVLSITQLGGSDNHCVIPDQAWLAGSLRTLSPAVLERTCARIRDIAQGVAAAFSCAARIEIEHAVPATINDAGATALCRDAIVQWLGPKWLNDGFIPTMGAEDFAFMLQALPGCYLMLGNGGGREGETATVCGLHNPGYDFNDEIAAVGAAYWVRLAGHCLPRGGAGPLA</sequence>
<feature type="binding site" evidence="2">
    <location>
        <position position="148"/>
    </location>
    <ligand>
        <name>Mn(2+)</name>
        <dbReference type="ChEBI" id="CHEBI:29035"/>
        <label>2</label>
    </ligand>
</feature>
<dbReference type="InterPro" id="IPR011650">
    <property type="entry name" value="Peptidase_M20_dimer"/>
</dbReference>
<keyword evidence="2" id="KW-0464">Manganese</keyword>
<dbReference type="SUPFAM" id="SSF53187">
    <property type="entry name" value="Zn-dependent exopeptidases"/>
    <property type="match status" value="1"/>
</dbReference>
<feature type="binding site" evidence="2">
    <location>
        <position position="174"/>
    </location>
    <ligand>
        <name>Mn(2+)</name>
        <dbReference type="ChEBI" id="CHEBI:29035"/>
        <label>2</label>
    </ligand>
</feature>
<dbReference type="Pfam" id="PF01546">
    <property type="entry name" value="Peptidase_M20"/>
    <property type="match status" value="1"/>
</dbReference>
<dbReference type="GO" id="GO:0019877">
    <property type="term" value="P:diaminopimelate biosynthetic process"/>
    <property type="evidence" value="ECO:0007669"/>
    <property type="project" value="UniProtKB-ARBA"/>
</dbReference>
<dbReference type="Pfam" id="PF07687">
    <property type="entry name" value="M20_dimer"/>
    <property type="match status" value="1"/>
</dbReference>
<protein>
    <submittedName>
        <fullName evidence="4">Putative peptidase</fullName>
    </submittedName>
</protein>
<dbReference type="GeneID" id="56480634"/>
<dbReference type="FunFam" id="3.30.70.360:FF:000001">
    <property type="entry name" value="N-acetyldiaminopimelate deacetylase"/>
    <property type="match status" value="1"/>
</dbReference>
<reference evidence="4 5" key="1">
    <citation type="journal article" date="2012" name="BMC Genomics">
        <title>Comparative genomics of the classical Bordetella subspecies: the evolution and exchange of virulence-associated diversity amongst closely related pathogens.</title>
        <authorList>
            <person name="Park J."/>
            <person name="Zhang Y."/>
            <person name="Buboltz A.M."/>
            <person name="Zhang X."/>
            <person name="Schuster S.C."/>
            <person name="Ahuja U."/>
            <person name="Liu M."/>
            <person name="Miller J.F."/>
            <person name="Sebaihia M."/>
            <person name="Bentley S.D."/>
            <person name="Parkhill J."/>
            <person name="Harvill E.T."/>
        </authorList>
    </citation>
    <scope>NUCLEOTIDE SEQUENCE [LARGE SCALE GENOMIC DNA]</scope>
    <source>
        <strain evidence="4 5">253</strain>
    </source>
</reference>
<dbReference type="OrthoDB" id="8875216at2"/>
<evidence type="ECO:0000256" key="1">
    <source>
        <dbReference type="ARBA" id="ARBA00022801"/>
    </source>
</evidence>
<dbReference type="NCBIfam" id="TIGR01891">
    <property type="entry name" value="amidohydrolases"/>
    <property type="match status" value="1"/>
</dbReference>
<comment type="cofactor">
    <cofactor evidence="2">
        <name>Mn(2+)</name>
        <dbReference type="ChEBI" id="CHEBI:29035"/>
    </cofactor>
    <text evidence="2">The Mn(2+) ion enhances activity.</text>
</comment>
<keyword evidence="1" id="KW-0378">Hydrolase</keyword>
<gene>
    <name evidence="4" type="ORF">BN112_2744</name>
</gene>
<dbReference type="GO" id="GO:0046872">
    <property type="term" value="F:metal ion binding"/>
    <property type="evidence" value="ECO:0007669"/>
    <property type="project" value="UniProtKB-KW"/>
</dbReference>
<dbReference type="SUPFAM" id="SSF55031">
    <property type="entry name" value="Bacterial exopeptidase dimerisation domain"/>
    <property type="match status" value="1"/>
</dbReference>
<dbReference type="GO" id="GO:0050118">
    <property type="term" value="F:N-acetyldiaminopimelate deacetylase activity"/>
    <property type="evidence" value="ECO:0007669"/>
    <property type="project" value="UniProtKB-ARBA"/>
</dbReference>
<dbReference type="KEGG" id="bbh:BN112_2744"/>
<evidence type="ECO:0000256" key="2">
    <source>
        <dbReference type="PIRSR" id="PIRSR005962-1"/>
    </source>
</evidence>
<evidence type="ECO:0000259" key="3">
    <source>
        <dbReference type="Pfam" id="PF07687"/>
    </source>
</evidence>
<dbReference type="AlphaFoldDB" id="A0A0C6P4E9"/>
<dbReference type="Gene3D" id="3.30.70.360">
    <property type="match status" value="1"/>
</dbReference>